<gene>
    <name evidence="1" type="ORF">EGH21_03235</name>
</gene>
<proteinExistence type="predicted"/>
<evidence type="ECO:0000313" key="2">
    <source>
        <dbReference type="Proteomes" id="UP001430377"/>
    </source>
</evidence>
<comment type="caution">
    <text evidence="1">The sequence shown here is derived from an EMBL/GenBank/DDBJ whole genome shotgun (WGS) entry which is preliminary data.</text>
</comment>
<reference evidence="1 2" key="1">
    <citation type="submission" date="2021-06" db="EMBL/GenBank/DDBJ databases">
        <title>Halomicroarcula sp. a new haloarchaeum isolated from saline soil.</title>
        <authorList>
            <person name="Duran-Viseras A."/>
            <person name="Sanchez-Porro C."/>
            <person name="Ventosa A."/>
        </authorList>
    </citation>
    <scope>NUCLEOTIDE SEQUENCE [LARGE SCALE GENOMIC DNA]</scope>
    <source>
        <strain evidence="1 2">F13</strain>
    </source>
</reference>
<dbReference type="AlphaFoldDB" id="A0AAW4PNB8"/>
<protein>
    <submittedName>
        <fullName evidence="1">Uncharacterized protein</fullName>
    </submittedName>
</protein>
<name>A0AAW4PNB8_9EURY</name>
<keyword evidence="2" id="KW-1185">Reference proteome</keyword>
<evidence type="ECO:0000313" key="1">
    <source>
        <dbReference type="EMBL" id="MBX0322040.1"/>
    </source>
</evidence>
<accession>A0AAW4PNB8</accession>
<dbReference type="EMBL" id="RKLR01000001">
    <property type="protein sequence ID" value="MBX0322040.1"/>
    <property type="molecule type" value="Genomic_DNA"/>
</dbReference>
<sequence length="80" mass="8731">MPPTKLVVSAGVGRPVETTIEQTDTAADVTDRLASIRPLRTLSRTEGTSDALNARRPPESGLPYAVFVHIFTAEMQDYML</sequence>
<dbReference type="RefSeq" id="WP_220617026.1">
    <property type="nucleotide sequence ID" value="NZ_RKLR01000001.1"/>
</dbReference>
<organism evidence="1 2">
    <name type="scientific">Haloarcula rubra</name>
    <dbReference type="NCBI Taxonomy" id="2487747"/>
    <lineage>
        <taxon>Archaea</taxon>
        <taxon>Methanobacteriati</taxon>
        <taxon>Methanobacteriota</taxon>
        <taxon>Stenosarchaea group</taxon>
        <taxon>Halobacteria</taxon>
        <taxon>Halobacteriales</taxon>
        <taxon>Haloarculaceae</taxon>
        <taxon>Haloarcula</taxon>
    </lineage>
</organism>
<dbReference type="Proteomes" id="UP001430377">
    <property type="component" value="Unassembled WGS sequence"/>
</dbReference>